<evidence type="ECO:0000256" key="2">
    <source>
        <dbReference type="ARBA" id="ARBA00022723"/>
    </source>
</evidence>
<dbReference type="OrthoDB" id="5984981at2759"/>
<evidence type="ECO:0000256" key="11">
    <source>
        <dbReference type="SAM" id="Phobius"/>
    </source>
</evidence>
<comment type="subcellular location">
    <subcellularLocation>
        <location evidence="1 10">Nucleus</location>
    </subcellularLocation>
</comment>
<dbReference type="SUPFAM" id="SSF48508">
    <property type="entry name" value="Nuclear receptor ligand-binding domain"/>
    <property type="match status" value="1"/>
</dbReference>
<keyword evidence="2 10" id="KW-0479">Metal-binding</keyword>
<keyword evidence="11" id="KW-1133">Transmembrane helix</keyword>
<dbReference type="InterPro" id="IPR001723">
    <property type="entry name" value="Nuclear_hrmn_rcpt"/>
</dbReference>
<feature type="domain" description="Nuclear receptor" evidence="12">
    <location>
        <begin position="276"/>
        <end position="351"/>
    </location>
</feature>
<dbReference type="PROSITE" id="PS51030">
    <property type="entry name" value="NUCLEAR_REC_DBD_2"/>
    <property type="match status" value="1"/>
</dbReference>
<dbReference type="EMBL" id="OC860251">
    <property type="protein sequence ID" value="CAD7628411.1"/>
    <property type="molecule type" value="Genomic_DNA"/>
</dbReference>
<evidence type="ECO:0000256" key="7">
    <source>
        <dbReference type="ARBA" id="ARBA00023163"/>
    </source>
</evidence>
<sequence>MADYTANTRCETYLNAIHTIAIIVDVFVTICLVVRMCFADAIHWRSIDEAMPPTAGTASPLPLRPVSTPVTAVRNCLPNCSPVSMHARSQSTTPELNYIKAQQQQQQQQQQHHSVIINANDMSANQIAMQMSSIGSQPFHHLLASRDSGCVSAHDYHLFTTDSSSRLSQASPLTPHSLPELRSTTMRLAFNRIDCLLAASSASVISSASDESNTSDFASPSRRHSTDTCEDKYVQNCNNTLATDFSQASVATHNAHFLAIAASAPGPGLSRQQLLSGPCPVCGDRISGFHYGIFSCESCKGFFKRTVQNKKNYVCLRGANCHVSMTTRKKCPACRFDKCLKMGMKLEAIREDRTRGGRSTYQCSYTLSPQSLSEARLPEMVSSMAAQSELQTNFVHTESQFRANSLSKREPDVDSMDTSNSSSIDRIPRLIEDIMSVEHLWHNADKEADSSAANGAQSDRQLSISQNSSEIDLCNIADHRLYKIVKWCKSLPLFREIQMDDQIALLINSWCELLLLSCCYRSISTPKEIRLSSGKSVTLEQSQQLGLGTVIERMLNLTEHLRRLQFDQYEYCCLKVIILLTSDASGLKESDKVRSCQKQVLEALQTYTRNHYANQPSKFGEL</sequence>
<dbReference type="EMBL" id="CAJPIZ010005676">
    <property type="protein sequence ID" value="CAG2108841.1"/>
    <property type="molecule type" value="Genomic_DNA"/>
</dbReference>
<evidence type="ECO:0000256" key="8">
    <source>
        <dbReference type="ARBA" id="ARBA00023170"/>
    </source>
</evidence>
<evidence type="ECO:0000256" key="3">
    <source>
        <dbReference type="ARBA" id="ARBA00022771"/>
    </source>
</evidence>
<dbReference type="InterPro" id="IPR016355">
    <property type="entry name" value="NR5-like"/>
</dbReference>
<evidence type="ECO:0000256" key="5">
    <source>
        <dbReference type="ARBA" id="ARBA00023015"/>
    </source>
</evidence>
<keyword evidence="8 10" id="KW-0675">Receptor</keyword>
<dbReference type="PANTHER" id="PTHR24086">
    <property type="entry name" value="NUCLEAR RECEPTOR SUBFAMILY 5 GROUP A"/>
    <property type="match status" value="1"/>
</dbReference>
<keyword evidence="9 10" id="KW-0539">Nucleus</keyword>
<evidence type="ECO:0000313" key="15">
    <source>
        <dbReference type="Proteomes" id="UP000759131"/>
    </source>
</evidence>
<keyword evidence="11" id="KW-0472">Membrane</keyword>
<evidence type="ECO:0000256" key="1">
    <source>
        <dbReference type="ARBA" id="ARBA00004123"/>
    </source>
</evidence>
<dbReference type="Proteomes" id="UP000759131">
    <property type="component" value="Unassembled WGS sequence"/>
</dbReference>
<feature type="non-terminal residue" evidence="14">
    <location>
        <position position="1"/>
    </location>
</feature>
<keyword evidence="7 10" id="KW-0804">Transcription</keyword>
<keyword evidence="5 10" id="KW-0805">Transcription regulation</keyword>
<evidence type="ECO:0000256" key="9">
    <source>
        <dbReference type="ARBA" id="ARBA00023242"/>
    </source>
</evidence>
<dbReference type="SMART" id="SM00399">
    <property type="entry name" value="ZnF_C4"/>
    <property type="match status" value="1"/>
</dbReference>
<dbReference type="GO" id="GO:0004879">
    <property type="term" value="F:nuclear receptor activity"/>
    <property type="evidence" value="ECO:0007669"/>
    <property type="project" value="InterPro"/>
</dbReference>
<protein>
    <recommendedName>
        <fullName evidence="16">Nuclear hormone receptor FTZ-F1 beta</fullName>
    </recommendedName>
</protein>
<evidence type="ECO:0000259" key="12">
    <source>
        <dbReference type="PROSITE" id="PS51030"/>
    </source>
</evidence>
<evidence type="ECO:0000256" key="10">
    <source>
        <dbReference type="RuleBase" id="RU004334"/>
    </source>
</evidence>
<gene>
    <name evidence="14" type="ORF">OSB1V03_LOCUS8833</name>
</gene>
<dbReference type="SMART" id="SM00430">
    <property type="entry name" value="HOLI"/>
    <property type="match status" value="1"/>
</dbReference>
<dbReference type="CDD" id="cd07167">
    <property type="entry name" value="NR_DBD_Lrh-1_like"/>
    <property type="match status" value="1"/>
</dbReference>
<keyword evidence="15" id="KW-1185">Reference proteome</keyword>
<dbReference type="InterPro" id="IPR035500">
    <property type="entry name" value="NHR-like_dom_sf"/>
</dbReference>
<evidence type="ECO:0008006" key="16">
    <source>
        <dbReference type="Google" id="ProtNLM"/>
    </source>
</evidence>
<dbReference type="Gene3D" id="3.30.50.10">
    <property type="entry name" value="Erythroid Transcription Factor GATA-1, subunit A"/>
    <property type="match status" value="1"/>
</dbReference>
<proteinExistence type="inferred from homology"/>
<evidence type="ECO:0000256" key="6">
    <source>
        <dbReference type="ARBA" id="ARBA00023125"/>
    </source>
</evidence>
<keyword evidence="11" id="KW-0812">Transmembrane</keyword>
<reference evidence="14" key="1">
    <citation type="submission" date="2020-11" db="EMBL/GenBank/DDBJ databases">
        <authorList>
            <person name="Tran Van P."/>
        </authorList>
    </citation>
    <scope>NUCLEOTIDE SEQUENCE</scope>
</reference>
<accession>A0A7R9KS67</accession>
<organism evidence="14">
    <name type="scientific">Medioppia subpectinata</name>
    <dbReference type="NCBI Taxonomy" id="1979941"/>
    <lineage>
        <taxon>Eukaryota</taxon>
        <taxon>Metazoa</taxon>
        <taxon>Ecdysozoa</taxon>
        <taxon>Arthropoda</taxon>
        <taxon>Chelicerata</taxon>
        <taxon>Arachnida</taxon>
        <taxon>Acari</taxon>
        <taxon>Acariformes</taxon>
        <taxon>Sarcoptiformes</taxon>
        <taxon>Oribatida</taxon>
        <taxon>Brachypylina</taxon>
        <taxon>Oppioidea</taxon>
        <taxon>Oppiidae</taxon>
        <taxon>Medioppia</taxon>
    </lineage>
</organism>
<dbReference type="InterPro" id="IPR000536">
    <property type="entry name" value="Nucl_hrmn_rcpt_lig-bd"/>
</dbReference>
<dbReference type="PROSITE" id="PS51843">
    <property type="entry name" value="NR_LBD"/>
    <property type="match status" value="1"/>
</dbReference>
<dbReference type="SUPFAM" id="SSF57716">
    <property type="entry name" value="Glucocorticoid receptor-like (DNA-binding domain)"/>
    <property type="match status" value="1"/>
</dbReference>
<evidence type="ECO:0000256" key="4">
    <source>
        <dbReference type="ARBA" id="ARBA00022833"/>
    </source>
</evidence>
<dbReference type="InterPro" id="IPR001628">
    <property type="entry name" value="Znf_hrmn_rcpt"/>
</dbReference>
<dbReference type="InterPro" id="IPR013088">
    <property type="entry name" value="Znf_NHR/GATA"/>
</dbReference>
<dbReference type="PRINTS" id="PR00047">
    <property type="entry name" value="STROIDFINGER"/>
</dbReference>
<keyword evidence="3 10" id="KW-0863">Zinc-finger</keyword>
<feature type="domain" description="NR LBD" evidence="13">
    <location>
        <begin position="426"/>
        <end position="622"/>
    </location>
</feature>
<keyword evidence="4 10" id="KW-0862">Zinc</keyword>
<dbReference type="GO" id="GO:0043565">
    <property type="term" value="F:sequence-specific DNA binding"/>
    <property type="evidence" value="ECO:0007669"/>
    <property type="project" value="InterPro"/>
</dbReference>
<dbReference type="PRINTS" id="PR00398">
    <property type="entry name" value="STRDHORMONER"/>
</dbReference>
<dbReference type="AlphaFoldDB" id="A0A7R9KS67"/>
<dbReference type="Pfam" id="PF00104">
    <property type="entry name" value="Hormone_recep"/>
    <property type="match status" value="1"/>
</dbReference>
<comment type="similarity">
    <text evidence="10">Belongs to the nuclear hormone receptor family.</text>
</comment>
<keyword evidence="6 10" id="KW-0238">DNA-binding</keyword>
<dbReference type="GO" id="GO:0005634">
    <property type="term" value="C:nucleus"/>
    <property type="evidence" value="ECO:0007669"/>
    <property type="project" value="UniProtKB-SubCell"/>
</dbReference>
<dbReference type="PANTHER" id="PTHR24086:SF25">
    <property type="entry name" value="NUCLEAR HORMONE RECEPTOR FTZ-F1 BETA"/>
    <property type="match status" value="1"/>
</dbReference>
<dbReference type="FunFam" id="3.30.50.10:FF:000037">
    <property type="entry name" value="Nuclear hormone receptor FTZ-F1 beta"/>
    <property type="match status" value="1"/>
</dbReference>
<dbReference type="CDD" id="cd06930">
    <property type="entry name" value="NR_LBD_F2"/>
    <property type="match status" value="1"/>
</dbReference>
<evidence type="ECO:0000259" key="13">
    <source>
        <dbReference type="PROSITE" id="PS51843"/>
    </source>
</evidence>
<dbReference type="Pfam" id="PF00105">
    <property type="entry name" value="zf-C4"/>
    <property type="match status" value="1"/>
</dbReference>
<evidence type="ECO:0000313" key="14">
    <source>
        <dbReference type="EMBL" id="CAD7628411.1"/>
    </source>
</evidence>
<name>A0A7R9KS67_9ACAR</name>
<dbReference type="Gene3D" id="1.10.565.10">
    <property type="entry name" value="Retinoid X Receptor"/>
    <property type="match status" value="1"/>
</dbReference>
<dbReference type="PROSITE" id="PS00031">
    <property type="entry name" value="NUCLEAR_REC_DBD_1"/>
    <property type="match status" value="1"/>
</dbReference>
<feature type="transmembrane region" description="Helical" evidence="11">
    <location>
        <begin position="16"/>
        <end position="38"/>
    </location>
</feature>
<dbReference type="GO" id="GO:0008270">
    <property type="term" value="F:zinc ion binding"/>
    <property type="evidence" value="ECO:0007669"/>
    <property type="project" value="UniProtKB-KW"/>
</dbReference>